<evidence type="ECO:0000256" key="4">
    <source>
        <dbReference type="SAM" id="MobiDB-lite"/>
    </source>
</evidence>
<feature type="compositionally biased region" description="Gly residues" evidence="4">
    <location>
        <begin position="14"/>
        <end position="36"/>
    </location>
</feature>
<keyword evidence="1 3" id="KW-0853">WD repeat</keyword>
<feature type="repeat" description="WD" evidence="3">
    <location>
        <begin position="1059"/>
        <end position="1100"/>
    </location>
</feature>
<evidence type="ECO:0000313" key="7">
    <source>
        <dbReference type="Proteomes" id="UP000623467"/>
    </source>
</evidence>
<protein>
    <submittedName>
        <fullName evidence="6">WD40 repeat-like protein</fullName>
    </submittedName>
</protein>
<dbReference type="SUPFAM" id="SSF50998">
    <property type="entry name" value="Quinoprotein alcohol dehydrogenase-like"/>
    <property type="match status" value="2"/>
</dbReference>
<gene>
    <name evidence="6" type="ORF">MSAN_01692500</name>
</gene>
<organism evidence="6 7">
    <name type="scientific">Mycena sanguinolenta</name>
    <dbReference type="NCBI Taxonomy" id="230812"/>
    <lineage>
        <taxon>Eukaryota</taxon>
        <taxon>Fungi</taxon>
        <taxon>Dikarya</taxon>
        <taxon>Basidiomycota</taxon>
        <taxon>Agaricomycotina</taxon>
        <taxon>Agaricomycetes</taxon>
        <taxon>Agaricomycetidae</taxon>
        <taxon>Agaricales</taxon>
        <taxon>Marasmiineae</taxon>
        <taxon>Mycenaceae</taxon>
        <taxon>Mycena</taxon>
    </lineage>
</organism>
<feature type="repeat" description="WD" evidence="3">
    <location>
        <begin position="1102"/>
        <end position="1143"/>
    </location>
</feature>
<dbReference type="InterPro" id="IPR001680">
    <property type="entry name" value="WD40_rpt"/>
</dbReference>
<keyword evidence="7" id="KW-1185">Reference proteome</keyword>
<dbReference type="PROSITE" id="PS50294">
    <property type="entry name" value="WD_REPEATS_REGION"/>
    <property type="match status" value="13"/>
</dbReference>
<dbReference type="InterPro" id="IPR055442">
    <property type="entry name" value="Beta-prop_EML-like_2nd"/>
</dbReference>
<evidence type="ECO:0000256" key="1">
    <source>
        <dbReference type="ARBA" id="ARBA00022574"/>
    </source>
</evidence>
<dbReference type="Gene3D" id="2.130.10.10">
    <property type="entry name" value="YVTN repeat-like/Quinoprotein amine dehydrogenase"/>
    <property type="match status" value="7"/>
</dbReference>
<feature type="repeat" description="WD" evidence="3">
    <location>
        <begin position="973"/>
        <end position="1014"/>
    </location>
</feature>
<dbReference type="Gene3D" id="3.40.50.300">
    <property type="entry name" value="P-loop containing nucleotide triphosphate hydrolases"/>
    <property type="match status" value="1"/>
</dbReference>
<proteinExistence type="predicted"/>
<feature type="repeat" description="WD" evidence="3">
    <location>
        <begin position="1016"/>
        <end position="1057"/>
    </location>
</feature>
<dbReference type="InterPro" id="IPR007111">
    <property type="entry name" value="NACHT_NTPase"/>
</dbReference>
<evidence type="ECO:0000256" key="2">
    <source>
        <dbReference type="ARBA" id="ARBA00022737"/>
    </source>
</evidence>
<feature type="region of interest" description="Disordered" evidence="4">
    <location>
        <begin position="12"/>
        <end position="39"/>
    </location>
</feature>
<feature type="repeat" description="WD" evidence="3">
    <location>
        <begin position="844"/>
        <end position="885"/>
    </location>
</feature>
<dbReference type="InterPro" id="IPR020472">
    <property type="entry name" value="WD40_PAC1"/>
</dbReference>
<feature type="repeat" description="WD" evidence="3">
    <location>
        <begin position="1145"/>
        <end position="1186"/>
    </location>
</feature>
<reference evidence="6" key="1">
    <citation type="submission" date="2020-05" db="EMBL/GenBank/DDBJ databases">
        <title>Mycena genomes resolve the evolution of fungal bioluminescence.</title>
        <authorList>
            <person name="Tsai I.J."/>
        </authorList>
    </citation>
    <scope>NUCLEOTIDE SEQUENCE</scope>
    <source>
        <strain evidence="6">160909Yilan</strain>
    </source>
</reference>
<feature type="repeat" description="WD" evidence="3">
    <location>
        <begin position="758"/>
        <end position="799"/>
    </location>
</feature>
<feature type="repeat" description="WD" evidence="3">
    <location>
        <begin position="801"/>
        <end position="842"/>
    </location>
</feature>
<dbReference type="InterPro" id="IPR019775">
    <property type="entry name" value="WD40_repeat_CS"/>
</dbReference>
<dbReference type="InterPro" id="IPR015943">
    <property type="entry name" value="WD40/YVTN_repeat-like_dom_sf"/>
</dbReference>
<feature type="repeat" description="WD" evidence="3">
    <location>
        <begin position="887"/>
        <end position="928"/>
    </location>
</feature>
<feature type="domain" description="NACHT" evidence="5">
    <location>
        <begin position="92"/>
        <end position="237"/>
    </location>
</feature>
<sequence length="1309" mass="142059">MHLGSLTINTTVFGGTGGTGGPSHGEGSGGKGGTGEGNTLNYNFTVEETQDLTSKLNYAEDAGVRASKACLKGTRVKLLEKVQNWALHPAERTLLLYGAAGTGKSAIVHTVARHLDSEKLAVVPFFAFNRSVQNRSSSQLIPTWAKVLAELHPPYQAYLRGLRLSDLESTDLVHQQDVLFLKGLAKLTNCGKPVVFIIDALDECPKDELQDLFCILDELVSEPTLPALARFLFTYRSHGEILDTFKSATSILQINIDDEKETVEDISKFVTKKLHNTKAQDMAGDVAKAAQKVFECAAVLCRQLTAPMMNSARQKFIKTLQGGQITSLYGSYHAILEMHLGRDDPAIQVFQQVMSWVFTVKTPQTRQVLLEIAAALLPEENKSDPDEILTWLGSLLSGTTSQNKPILPLHTSLRDFLMDKEQSGKFWVNLGPNCHQELSVACLKIMNSQLQFNICRLETSFKLNSQVEDLNERVKKYISQGLHYACLTVGHHLQSILPLASEIDSIPSMDPDIISGMMYFLENNFLFWLEAHSCMKTGSDGPGTVLPQFLEWAIGTAENQAQTILLDYIQFEKRFRRGYMMSAPQVYISGLIFAPQDSIISRQYRPKFQNLIQASGSLDTVWPPSETLVIHRTAVVYSVAFSPDGSHIVSGSADETVRLWDAKTGQQVGEPLVGHTNYVWSVAFSPDGSHIVSGSDDKTVRLWDAKTGQQVGEPLVGHTNYVQSVAFSPDGSHIVSGSADETVRVWDAKTGQQVGEPLVGHIHAVWSVAFSPDGSHIVSGSADETVRLWDAKTGQQVGEPLVGHTNSVRSVAFSPDGSHIVSGSDDKNARLWDAKTGQQVGEPLVGHTNSVWSVAFSPDGSHIVSGSADQTVRLWDAKTGQQVGEPLVGHTHSVLSVAFSPDGSHIVSGSADKTVRLWDAKTGQQVGEPLVGHTDSVWSVAFSPDGSHIVSGSDDETVCLWDAKTGQQVGEPLVGHTHSVLSVAFSPDGSHIVSGSADQTVRLWDAKTGQQVGEPLVGHTDSVRSVAFSPDGSHIVSGSADKTVRLWDAKTGQQVGEPLVGHTNYVRSVAFSPDGSHIVSGSADQTVCLWDAKTGQQVGEPLVGHTNSVQSVAFSPDGSHIVSGSDDQTVCLWDAKTGQQVGEPLVGHTDSVQAVAFSPDGSHIVSGSPDKTVRLWDAKTGQQVGEPLVGYTHSVRSVAFSPDGSHIVCLWDIQTRQQVGNALVHHTDYDLSRQLPRSPSDDIPPIVFSVNAGWFQTWQDQSHVLWVPYALHHHAFHHPPCHMIFCAQPQIQLKFNNAALGPSWAMIQN</sequence>
<dbReference type="PRINTS" id="PR00320">
    <property type="entry name" value="GPROTEINBRPT"/>
</dbReference>
<feature type="repeat" description="WD" evidence="3">
    <location>
        <begin position="672"/>
        <end position="713"/>
    </location>
</feature>
<feature type="repeat" description="WD" evidence="3">
    <location>
        <begin position="715"/>
        <end position="756"/>
    </location>
</feature>
<dbReference type="OrthoDB" id="163438at2759"/>
<evidence type="ECO:0000313" key="6">
    <source>
        <dbReference type="EMBL" id="KAF7349660.1"/>
    </source>
</evidence>
<dbReference type="PANTHER" id="PTHR19848">
    <property type="entry name" value="WD40 REPEAT PROTEIN"/>
    <property type="match status" value="1"/>
</dbReference>
<keyword evidence="2" id="KW-0677">Repeat</keyword>
<feature type="repeat" description="WD" evidence="3">
    <location>
        <begin position="930"/>
        <end position="971"/>
    </location>
</feature>
<dbReference type="Proteomes" id="UP000623467">
    <property type="component" value="Unassembled WGS sequence"/>
</dbReference>
<dbReference type="Pfam" id="PF00400">
    <property type="entry name" value="WD40"/>
    <property type="match status" value="6"/>
</dbReference>
<dbReference type="SUPFAM" id="SSF52540">
    <property type="entry name" value="P-loop containing nucleoside triphosphate hydrolases"/>
    <property type="match status" value="1"/>
</dbReference>
<dbReference type="CDD" id="cd00009">
    <property type="entry name" value="AAA"/>
    <property type="match status" value="1"/>
</dbReference>
<dbReference type="Pfam" id="PF24883">
    <property type="entry name" value="NPHP3_N"/>
    <property type="match status" value="1"/>
</dbReference>
<dbReference type="CDD" id="cd00200">
    <property type="entry name" value="WD40"/>
    <property type="match status" value="2"/>
</dbReference>
<dbReference type="EMBL" id="JACAZH010000015">
    <property type="protein sequence ID" value="KAF7349660.1"/>
    <property type="molecule type" value="Genomic_DNA"/>
</dbReference>
<dbReference type="InterPro" id="IPR056884">
    <property type="entry name" value="NPHP3-like_N"/>
</dbReference>
<evidence type="ECO:0000256" key="3">
    <source>
        <dbReference type="PROSITE-ProRule" id="PRU00221"/>
    </source>
</evidence>
<dbReference type="Pfam" id="PF23414">
    <property type="entry name" value="Beta-prop_EML_2"/>
    <property type="match status" value="2"/>
</dbReference>
<evidence type="ECO:0000259" key="5">
    <source>
        <dbReference type="PROSITE" id="PS50837"/>
    </source>
</evidence>
<accession>A0A8H7CTH2</accession>
<dbReference type="PROSITE" id="PS50082">
    <property type="entry name" value="WD_REPEATS_2"/>
    <property type="match status" value="13"/>
</dbReference>
<dbReference type="PROSITE" id="PS50837">
    <property type="entry name" value="NACHT"/>
    <property type="match status" value="1"/>
</dbReference>
<dbReference type="PROSITE" id="PS00678">
    <property type="entry name" value="WD_REPEATS_1"/>
    <property type="match status" value="13"/>
</dbReference>
<dbReference type="SMART" id="SM00320">
    <property type="entry name" value="WD40"/>
    <property type="match status" value="14"/>
</dbReference>
<dbReference type="PANTHER" id="PTHR19848:SF8">
    <property type="entry name" value="F-BOX AND WD REPEAT DOMAIN CONTAINING 7"/>
    <property type="match status" value="1"/>
</dbReference>
<feature type="repeat" description="WD" evidence="3">
    <location>
        <begin position="629"/>
        <end position="670"/>
    </location>
</feature>
<dbReference type="InterPro" id="IPR027417">
    <property type="entry name" value="P-loop_NTPase"/>
</dbReference>
<comment type="caution">
    <text evidence="6">The sequence shown here is derived from an EMBL/GenBank/DDBJ whole genome shotgun (WGS) entry which is preliminary data.</text>
</comment>
<dbReference type="InterPro" id="IPR011047">
    <property type="entry name" value="Quinoprotein_ADH-like_sf"/>
</dbReference>
<name>A0A8H7CTH2_9AGAR</name>